<reference evidence="5" key="1">
    <citation type="submission" date="2025-08" db="UniProtKB">
        <authorList>
            <consortium name="RefSeq"/>
        </authorList>
    </citation>
    <scope>IDENTIFICATION</scope>
</reference>
<evidence type="ECO:0000256" key="1">
    <source>
        <dbReference type="ARBA" id="ARBA00004613"/>
    </source>
</evidence>
<accession>A0ABM3X348</accession>
<evidence type="ECO:0000313" key="5">
    <source>
        <dbReference type="RefSeq" id="XP_060043248.1"/>
    </source>
</evidence>
<sequence length="149" mass="16685">MPWRDYLVVPASRICRHVLVSGTAVIENIGRVLVSFTLHFSKRLSVGLGVCTMNPLLLEQRPVTSDCRNVLSPHGPILHDVNIEDLYKGGEEATRFTFFQRSLGSALKLEAAAWPGWFLCGPSKPQQPVGLTKESELSAHTEFYFEQSW</sequence>
<dbReference type="InterPro" id="IPR000975">
    <property type="entry name" value="IL-1_fam"/>
</dbReference>
<comment type="similarity">
    <text evidence="2">Belongs to the IL-1 family.</text>
</comment>
<dbReference type="Gene3D" id="2.80.10.50">
    <property type="match status" value="1"/>
</dbReference>
<evidence type="ECO:0000256" key="2">
    <source>
        <dbReference type="ARBA" id="ARBA00010448"/>
    </source>
</evidence>
<dbReference type="RefSeq" id="XP_060043248.1">
    <property type="nucleotide sequence ID" value="XM_060187265.1"/>
</dbReference>
<gene>
    <name evidence="5" type="primary">IL1F10</name>
</gene>
<dbReference type="PANTHER" id="PTHR10078:SF29">
    <property type="entry name" value="INTERLEUKIN-1 FAMILY MEMBER 10"/>
    <property type="match status" value="1"/>
</dbReference>
<keyword evidence="3" id="KW-0964">Secreted</keyword>
<dbReference type="PANTHER" id="PTHR10078">
    <property type="entry name" value="INTERLEUKIN-1 FAMILY MEMBER"/>
    <property type="match status" value="1"/>
</dbReference>
<dbReference type="SUPFAM" id="SSF50353">
    <property type="entry name" value="Cytokine"/>
    <property type="match status" value="1"/>
</dbReference>
<dbReference type="GeneID" id="103115668"/>
<dbReference type="InterPro" id="IPR008996">
    <property type="entry name" value="IL1/FGF"/>
</dbReference>
<proteinExistence type="inferred from homology"/>
<protein>
    <submittedName>
        <fullName evidence="5">Interleukin-1 family member 10 isoform X3</fullName>
    </submittedName>
</protein>
<name>A0ABM3X348_ERIEU</name>
<keyword evidence="4" id="KW-1185">Reference proteome</keyword>
<evidence type="ECO:0000313" key="4">
    <source>
        <dbReference type="Proteomes" id="UP001652624"/>
    </source>
</evidence>
<evidence type="ECO:0000256" key="3">
    <source>
        <dbReference type="ARBA" id="ARBA00022525"/>
    </source>
</evidence>
<dbReference type="Proteomes" id="UP001652624">
    <property type="component" value="Chromosome 3"/>
</dbReference>
<comment type="subcellular location">
    <subcellularLocation>
        <location evidence="1">Secreted</location>
    </subcellularLocation>
</comment>
<organism evidence="4 5">
    <name type="scientific">Erinaceus europaeus</name>
    <name type="common">Western European hedgehog</name>
    <dbReference type="NCBI Taxonomy" id="9365"/>
    <lineage>
        <taxon>Eukaryota</taxon>
        <taxon>Metazoa</taxon>
        <taxon>Chordata</taxon>
        <taxon>Craniata</taxon>
        <taxon>Vertebrata</taxon>
        <taxon>Euteleostomi</taxon>
        <taxon>Mammalia</taxon>
        <taxon>Eutheria</taxon>
        <taxon>Laurasiatheria</taxon>
        <taxon>Eulipotyphla</taxon>
        <taxon>Erinaceidae</taxon>
        <taxon>Erinaceinae</taxon>
        <taxon>Erinaceus</taxon>
    </lineage>
</organism>
<dbReference type="Pfam" id="PF00340">
    <property type="entry name" value="IL1"/>
    <property type="match status" value="1"/>
</dbReference>